<dbReference type="EMBL" id="JH717841">
    <property type="protein sequence ID" value="EWY95687.1"/>
    <property type="molecule type" value="Genomic_DNA"/>
</dbReference>
<protein>
    <submittedName>
        <fullName evidence="2">Uncharacterized protein</fullName>
    </submittedName>
</protein>
<gene>
    <name evidence="2" type="ORF">FOYG_04664</name>
</gene>
<evidence type="ECO:0000313" key="3">
    <source>
        <dbReference type="Proteomes" id="UP000030753"/>
    </source>
</evidence>
<feature type="compositionally biased region" description="Polar residues" evidence="1">
    <location>
        <begin position="1"/>
        <end position="26"/>
    </location>
</feature>
<accession>W9IM09</accession>
<dbReference type="AlphaFoldDB" id="W9IM09"/>
<dbReference type="Proteomes" id="UP000030753">
    <property type="component" value="Unassembled WGS sequence"/>
</dbReference>
<sequence length="34" mass="3392">MSHPTTSCFATKPSGPSTVLVSSKASGSVRKASP</sequence>
<dbReference type="HOGENOM" id="CLU_3377097_0_0_1"/>
<proteinExistence type="predicted"/>
<feature type="region of interest" description="Disordered" evidence="1">
    <location>
        <begin position="1"/>
        <end position="34"/>
    </location>
</feature>
<reference evidence="2 3" key="1">
    <citation type="submission" date="2011-06" db="EMBL/GenBank/DDBJ databases">
        <title>The Genome Sequence of Fusarium oxysporum FOSC 3-a.</title>
        <authorList>
            <consortium name="The Broad Institute Genome Sequencing Platform"/>
            <person name="Ma L.-J."/>
            <person name="Gale L.R."/>
            <person name="Schwartz D.C."/>
            <person name="Zhou S."/>
            <person name="Corby-Kistler H."/>
            <person name="Young S.K."/>
            <person name="Zeng Q."/>
            <person name="Gargeya S."/>
            <person name="Fitzgerald M."/>
            <person name="Haas B."/>
            <person name="Abouelleil A."/>
            <person name="Alvarado L."/>
            <person name="Arachchi H.M."/>
            <person name="Berlin A."/>
            <person name="Brown A."/>
            <person name="Chapman S.B."/>
            <person name="Chen Z."/>
            <person name="Dunbar C."/>
            <person name="Freedman E."/>
            <person name="Gearin G."/>
            <person name="Gellesch M."/>
            <person name="Goldberg J."/>
            <person name="Griggs A."/>
            <person name="Gujja S."/>
            <person name="Heiman D."/>
            <person name="Howarth C."/>
            <person name="Larson L."/>
            <person name="Lui A."/>
            <person name="MacDonald P.J.P."/>
            <person name="Mehta T."/>
            <person name="Montmayeur A."/>
            <person name="Murphy C."/>
            <person name="Neiman D."/>
            <person name="Pearson M."/>
            <person name="Priest M."/>
            <person name="Roberts A."/>
            <person name="Saif S."/>
            <person name="Shea T."/>
            <person name="Shenoy N."/>
            <person name="Sisk P."/>
            <person name="Stolte C."/>
            <person name="Sykes S."/>
            <person name="Wortman J."/>
            <person name="Nusbaum C."/>
            <person name="Birren B."/>
        </authorList>
    </citation>
    <scope>NUCLEOTIDE SEQUENCE [LARGE SCALE GENOMIC DNA]</scope>
    <source>
        <strain evidence="3">FOSC 3-a</strain>
    </source>
</reference>
<organism evidence="2 3">
    <name type="scientific">Fusarium oxysporum NRRL 32931</name>
    <dbReference type="NCBI Taxonomy" id="660029"/>
    <lineage>
        <taxon>Eukaryota</taxon>
        <taxon>Fungi</taxon>
        <taxon>Dikarya</taxon>
        <taxon>Ascomycota</taxon>
        <taxon>Pezizomycotina</taxon>
        <taxon>Sordariomycetes</taxon>
        <taxon>Hypocreomycetidae</taxon>
        <taxon>Hypocreales</taxon>
        <taxon>Nectriaceae</taxon>
        <taxon>Fusarium</taxon>
        <taxon>Fusarium oxysporum species complex</taxon>
    </lineage>
</organism>
<name>W9IM09_FUSOX</name>
<evidence type="ECO:0000256" key="1">
    <source>
        <dbReference type="SAM" id="MobiDB-lite"/>
    </source>
</evidence>
<evidence type="ECO:0000313" key="2">
    <source>
        <dbReference type="EMBL" id="EWY95687.1"/>
    </source>
</evidence>